<organism evidence="1 2">
    <name type="scientific">Virgisporangium aliadipatigenens</name>
    <dbReference type="NCBI Taxonomy" id="741659"/>
    <lineage>
        <taxon>Bacteria</taxon>
        <taxon>Bacillati</taxon>
        <taxon>Actinomycetota</taxon>
        <taxon>Actinomycetes</taxon>
        <taxon>Micromonosporales</taxon>
        <taxon>Micromonosporaceae</taxon>
        <taxon>Virgisporangium</taxon>
    </lineage>
</organism>
<keyword evidence="2" id="KW-1185">Reference proteome</keyword>
<gene>
    <name evidence="1" type="ORF">Val02_10160</name>
</gene>
<dbReference type="EMBL" id="BOPF01000003">
    <property type="protein sequence ID" value="GIJ44130.1"/>
    <property type="molecule type" value="Genomic_DNA"/>
</dbReference>
<accession>A0A8J3YHL3</accession>
<dbReference type="Proteomes" id="UP000619260">
    <property type="component" value="Unassembled WGS sequence"/>
</dbReference>
<reference evidence="1" key="1">
    <citation type="submission" date="2021-01" db="EMBL/GenBank/DDBJ databases">
        <title>Whole genome shotgun sequence of Virgisporangium aliadipatigenens NBRC 105644.</title>
        <authorList>
            <person name="Komaki H."/>
            <person name="Tamura T."/>
        </authorList>
    </citation>
    <scope>NUCLEOTIDE SEQUENCE</scope>
    <source>
        <strain evidence="1">NBRC 105644</strain>
    </source>
</reference>
<evidence type="ECO:0000313" key="1">
    <source>
        <dbReference type="EMBL" id="GIJ44130.1"/>
    </source>
</evidence>
<proteinExistence type="predicted"/>
<evidence type="ECO:0000313" key="2">
    <source>
        <dbReference type="Proteomes" id="UP000619260"/>
    </source>
</evidence>
<sequence length="110" mass="11701">MTVFSGETPQLLGYAPYGAPMMSRTPVNQGTAEPTTEAMRQQAAAVIQRCYRWTEASVPVLPQVAALVPALVATIQQYEAQQYAACLQQALAVVAVIAELRATVPALPAL</sequence>
<dbReference type="AlphaFoldDB" id="A0A8J3YHL3"/>
<protein>
    <submittedName>
        <fullName evidence="1">Uncharacterized protein</fullName>
    </submittedName>
</protein>
<comment type="caution">
    <text evidence="1">The sequence shown here is derived from an EMBL/GenBank/DDBJ whole genome shotgun (WGS) entry which is preliminary data.</text>
</comment>
<name>A0A8J3YHL3_9ACTN</name>